<evidence type="ECO:0000313" key="1">
    <source>
        <dbReference type="EMBL" id="PKI66116.1"/>
    </source>
</evidence>
<sequence length="83" mass="9182">MPPEYASSALRQVVGIPSRRETRVNRVVRKSGSTMPWATAVRPMSVRYSSMVGVSSVPYMLKTAWLGFQKAMAASRKFQSSGQ</sequence>
<gene>
    <name evidence="1" type="ORF">CRG98_013474</name>
</gene>
<dbReference type="Proteomes" id="UP000233551">
    <property type="component" value="Unassembled WGS sequence"/>
</dbReference>
<accession>A0A2I0KEB7</accession>
<keyword evidence="2" id="KW-1185">Reference proteome</keyword>
<dbReference type="EMBL" id="PGOL01000689">
    <property type="protein sequence ID" value="PKI66116.1"/>
    <property type="molecule type" value="Genomic_DNA"/>
</dbReference>
<protein>
    <submittedName>
        <fullName evidence="1">Uncharacterized protein</fullName>
    </submittedName>
</protein>
<evidence type="ECO:0000313" key="2">
    <source>
        <dbReference type="Proteomes" id="UP000233551"/>
    </source>
</evidence>
<name>A0A2I0KEB7_PUNGR</name>
<dbReference type="AlphaFoldDB" id="A0A2I0KEB7"/>
<reference evidence="1 2" key="1">
    <citation type="submission" date="2017-11" db="EMBL/GenBank/DDBJ databases">
        <title>De-novo sequencing of pomegranate (Punica granatum L.) genome.</title>
        <authorList>
            <person name="Akparov Z."/>
            <person name="Amiraslanov A."/>
            <person name="Hajiyeva S."/>
            <person name="Abbasov M."/>
            <person name="Kaur K."/>
            <person name="Hamwieh A."/>
            <person name="Solovyev V."/>
            <person name="Salamov A."/>
            <person name="Braich B."/>
            <person name="Kosarev P."/>
            <person name="Mahmoud A."/>
            <person name="Hajiyev E."/>
            <person name="Babayeva S."/>
            <person name="Izzatullayeva V."/>
            <person name="Mammadov A."/>
            <person name="Mammadov A."/>
            <person name="Sharifova S."/>
            <person name="Ojaghi J."/>
            <person name="Eynullazada K."/>
            <person name="Bayramov B."/>
            <person name="Abdulazimova A."/>
            <person name="Shahmuradov I."/>
        </authorList>
    </citation>
    <scope>NUCLEOTIDE SEQUENCE [LARGE SCALE GENOMIC DNA]</scope>
    <source>
        <strain evidence="2">cv. AG2017</strain>
        <tissue evidence="1">Leaf</tissue>
    </source>
</reference>
<organism evidence="1 2">
    <name type="scientific">Punica granatum</name>
    <name type="common">Pomegranate</name>
    <dbReference type="NCBI Taxonomy" id="22663"/>
    <lineage>
        <taxon>Eukaryota</taxon>
        <taxon>Viridiplantae</taxon>
        <taxon>Streptophyta</taxon>
        <taxon>Embryophyta</taxon>
        <taxon>Tracheophyta</taxon>
        <taxon>Spermatophyta</taxon>
        <taxon>Magnoliopsida</taxon>
        <taxon>eudicotyledons</taxon>
        <taxon>Gunneridae</taxon>
        <taxon>Pentapetalae</taxon>
        <taxon>rosids</taxon>
        <taxon>malvids</taxon>
        <taxon>Myrtales</taxon>
        <taxon>Lythraceae</taxon>
        <taxon>Punica</taxon>
    </lineage>
</organism>
<proteinExistence type="predicted"/>
<comment type="caution">
    <text evidence="1">The sequence shown here is derived from an EMBL/GenBank/DDBJ whole genome shotgun (WGS) entry which is preliminary data.</text>
</comment>